<dbReference type="EMBL" id="CAJHOF010000012">
    <property type="protein sequence ID" value="CAD7289083.1"/>
    <property type="molecule type" value="Genomic_DNA"/>
</dbReference>
<protein>
    <recommendedName>
        <fullName evidence="4">Periplasmic protein</fullName>
    </recommendedName>
</protein>
<name>A0ABM8Q7X5_9BACT</name>
<keyword evidence="1" id="KW-0732">Signal</keyword>
<evidence type="ECO:0008006" key="4">
    <source>
        <dbReference type="Google" id="ProtNLM"/>
    </source>
</evidence>
<dbReference type="Proteomes" id="UP000789803">
    <property type="component" value="Unassembled WGS sequence"/>
</dbReference>
<evidence type="ECO:0000313" key="2">
    <source>
        <dbReference type="EMBL" id="CAD7289083.1"/>
    </source>
</evidence>
<reference evidence="2 3" key="1">
    <citation type="submission" date="2020-11" db="EMBL/GenBank/DDBJ databases">
        <authorList>
            <person name="Peeters C."/>
        </authorList>
    </citation>
    <scope>NUCLEOTIDE SEQUENCE [LARGE SCALE GENOMIC DNA]</scope>
    <source>
        <strain evidence="2 3">LMG 7974</strain>
    </source>
</reference>
<evidence type="ECO:0000256" key="1">
    <source>
        <dbReference type="SAM" id="SignalP"/>
    </source>
</evidence>
<gene>
    <name evidence="2" type="ORF">LMG7974_01334</name>
</gene>
<accession>A0ABM8Q7X5</accession>
<organism evidence="2 3">
    <name type="scientific">Campylobacter majalis</name>
    <dbReference type="NCBI Taxonomy" id="2790656"/>
    <lineage>
        <taxon>Bacteria</taxon>
        <taxon>Pseudomonadati</taxon>
        <taxon>Campylobacterota</taxon>
        <taxon>Epsilonproteobacteria</taxon>
        <taxon>Campylobacterales</taxon>
        <taxon>Campylobacteraceae</taxon>
        <taxon>Campylobacter</taxon>
    </lineage>
</organism>
<keyword evidence="3" id="KW-1185">Reference proteome</keyword>
<sequence length="178" mass="20085">MRIFTFLLFFIVSFSNADVLRISDFQVDIYSKISQNTTKKISMTLELVGTDLNDNEAYVMDALNVIVGSFYVEDILTSLGKERFKEAFSKYTAKKHSVDIDTVLILSLKIVNNVEIDSIIQAIQARNLCSNISSNSYKNTPKNTNKNNEILINPNLNNVNQQPIDLNSIGDFGRDFGE</sequence>
<evidence type="ECO:0000313" key="3">
    <source>
        <dbReference type="Proteomes" id="UP000789803"/>
    </source>
</evidence>
<comment type="caution">
    <text evidence="2">The sequence shown here is derived from an EMBL/GenBank/DDBJ whole genome shotgun (WGS) entry which is preliminary data.</text>
</comment>
<feature type="chain" id="PRO_5047434285" description="Periplasmic protein" evidence="1">
    <location>
        <begin position="18"/>
        <end position="178"/>
    </location>
</feature>
<feature type="signal peptide" evidence="1">
    <location>
        <begin position="1"/>
        <end position="17"/>
    </location>
</feature>
<proteinExistence type="predicted"/>